<dbReference type="EMBL" id="MU274965">
    <property type="protein sequence ID" value="KAI0083444.1"/>
    <property type="molecule type" value="Genomic_DNA"/>
</dbReference>
<evidence type="ECO:0000313" key="1">
    <source>
        <dbReference type="EMBL" id="KAI0083444.1"/>
    </source>
</evidence>
<reference evidence="1" key="1">
    <citation type="journal article" date="2021" name="Environ. Microbiol.">
        <title>Gene family expansions and transcriptome signatures uncover fungal adaptations to wood decay.</title>
        <authorList>
            <person name="Hage H."/>
            <person name="Miyauchi S."/>
            <person name="Viragh M."/>
            <person name="Drula E."/>
            <person name="Min B."/>
            <person name="Chaduli D."/>
            <person name="Navarro D."/>
            <person name="Favel A."/>
            <person name="Norest M."/>
            <person name="Lesage-Meessen L."/>
            <person name="Balint B."/>
            <person name="Merenyi Z."/>
            <person name="de Eugenio L."/>
            <person name="Morin E."/>
            <person name="Martinez A.T."/>
            <person name="Baldrian P."/>
            <person name="Stursova M."/>
            <person name="Martinez M.J."/>
            <person name="Novotny C."/>
            <person name="Magnuson J.K."/>
            <person name="Spatafora J.W."/>
            <person name="Maurice S."/>
            <person name="Pangilinan J."/>
            <person name="Andreopoulos W."/>
            <person name="LaButti K."/>
            <person name="Hundley H."/>
            <person name="Na H."/>
            <person name="Kuo A."/>
            <person name="Barry K."/>
            <person name="Lipzen A."/>
            <person name="Henrissat B."/>
            <person name="Riley R."/>
            <person name="Ahrendt S."/>
            <person name="Nagy L.G."/>
            <person name="Grigoriev I.V."/>
            <person name="Martin F."/>
            <person name="Rosso M.N."/>
        </authorList>
    </citation>
    <scope>NUCLEOTIDE SEQUENCE</scope>
    <source>
        <strain evidence="1">CBS 384.51</strain>
    </source>
</reference>
<evidence type="ECO:0000313" key="2">
    <source>
        <dbReference type="Proteomes" id="UP001055072"/>
    </source>
</evidence>
<gene>
    <name evidence="1" type="ORF">BDY19DRAFT_978467</name>
</gene>
<proteinExistence type="predicted"/>
<keyword evidence="2" id="KW-1185">Reference proteome</keyword>
<protein>
    <submittedName>
        <fullName evidence="1">Uncharacterized protein</fullName>
    </submittedName>
</protein>
<dbReference type="Proteomes" id="UP001055072">
    <property type="component" value="Unassembled WGS sequence"/>
</dbReference>
<comment type="caution">
    <text evidence="1">The sequence shown here is derived from an EMBL/GenBank/DDBJ whole genome shotgun (WGS) entry which is preliminary data.</text>
</comment>
<sequence length="107" mass="11634">MSFLLIVKGWCARRGLVSLLVLFLLVLLRLLISTLLPLTPLVPLRENPLECGLHPETGGYGLENGIGRISVRCRVDCALCGLGDGLFAVGFVGYRLSLERFSMACIS</sequence>
<accession>A0ACB8TN78</accession>
<name>A0ACB8TN78_9APHY</name>
<organism evidence="1 2">
    <name type="scientific">Irpex rosettiformis</name>
    <dbReference type="NCBI Taxonomy" id="378272"/>
    <lineage>
        <taxon>Eukaryota</taxon>
        <taxon>Fungi</taxon>
        <taxon>Dikarya</taxon>
        <taxon>Basidiomycota</taxon>
        <taxon>Agaricomycotina</taxon>
        <taxon>Agaricomycetes</taxon>
        <taxon>Polyporales</taxon>
        <taxon>Irpicaceae</taxon>
        <taxon>Irpex</taxon>
    </lineage>
</organism>